<evidence type="ECO:0000313" key="7">
    <source>
        <dbReference type="EMBL" id="MPN02255.1"/>
    </source>
</evidence>
<feature type="domain" description="RecX third three-helical" evidence="6">
    <location>
        <begin position="101"/>
        <end position="144"/>
    </location>
</feature>
<protein>
    <recommendedName>
        <fullName evidence="3">Regulatory protein RecX</fullName>
    </recommendedName>
</protein>
<evidence type="ECO:0000256" key="3">
    <source>
        <dbReference type="ARBA" id="ARBA00018111"/>
    </source>
</evidence>
<evidence type="ECO:0000259" key="5">
    <source>
        <dbReference type="Pfam" id="PF02631"/>
    </source>
</evidence>
<gene>
    <name evidence="7" type="primary">recX_38</name>
    <name evidence="7" type="ORF">SDC9_149469</name>
</gene>
<dbReference type="InterPro" id="IPR003783">
    <property type="entry name" value="Regulatory_RecX"/>
</dbReference>
<comment type="caution">
    <text evidence="7">The sequence shown here is derived from an EMBL/GenBank/DDBJ whole genome shotgun (WGS) entry which is preliminary data.</text>
</comment>
<name>A0A645EJP6_9ZZZZ</name>
<dbReference type="AlphaFoldDB" id="A0A645EJP6"/>
<comment type="subcellular location">
    <subcellularLocation>
        <location evidence="1">Cytoplasm</location>
    </subcellularLocation>
</comment>
<organism evidence="7">
    <name type="scientific">bioreactor metagenome</name>
    <dbReference type="NCBI Taxonomy" id="1076179"/>
    <lineage>
        <taxon>unclassified sequences</taxon>
        <taxon>metagenomes</taxon>
        <taxon>ecological metagenomes</taxon>
    </lineage>
</organism>
<dbReference type="PANTHER" id="PTHR33602:SF1">
    <property type="entry name" value="REGULATORY PROTEIN RECX FAMILY PROTEIN"/>
    <property type="match status" value="1"/>
</dbReference>
<evidence type="ECO:0000256" key="4">
    <source>
        <dbReference type="ARBA" id="ARBA00022490"/>
    </source>
</evidence>
<proteinExistence type="inferred from homology"/>
<dbReference type="PANTHER" id="PTHR33602">
    <property type="entry name" value="REGULATORY PROTEIN RECX FAMILY PROTEIN"/>
    <property type="match status" value="1"/>
</dbReference>
<evidence type="ECO:0000256" key="2">
    <source>
        <dbReference type="ARBA" id="ARBA00009695"/>
    </source>
</evidence>
<keyword evidence="4" id="KW-0963">Cytoplasm</keyword>
<accession>A0A645EJP6</accession>
<comment type="similarity">
    <text evidence="2">Belongs to the RecX family.</text>
</comment>
<dbReference type="Pfam" id="PF21981">
    <property type="entry name" value="RecX_HTH3"/>
    <property type="match status" value="1"/>
</dbReference>
<evidence type="ECO:0000256" key="1">
    <source>
        <dbReference type="ARBA" id="ARBA00004496"/>
    </source>
</evidence>
<evidence type="ECO:0000259" key="6">
    <source>
        <dbReference type="Pfam" id="PF21981"/>
    </source>
</evidence>
<dbReference type="InterPro" id="IPR053925">
    <property type="entry name" value="RecX_HTH_3rd"/>
</dbReference>
<dbReference type="InterPro" id="IPR036388">
    <property type="entry name" value="WH-like_DNA-bd_sf"/>
</dbReference>
<reference evidence="7" key="1">
    <citation type="submission" date="2019-08" db="EMBL/GenBank/DDBJ databases">
        <authorList>
            <person name="Kucharzyk K."/>
            <person name="Murdoch R.W."/>
            <person name="Higgins S."/>
            <person name="Loffler F."/>
        </authorList>
    </citation>
    <scope>NUCLEOTIDE SEQUENCE</scope>
</reference>
<dbReference type="EMBL" id="VSSQ01048206">
    <property type="protein sequence ID" value="MPN02255.1"/>
    <property type="molecule type" value="Genomic_DNA"/>
</dbReference>
<dbReference type="Pfam" id="PF02631">
    <property type="entry name" value="RecX_HTH2"/>
    <property type="match status" value="1"/>
</dbReference>
<feature type="domain" description="RecX second three-helical" evidence="5">
    <location>
        <begin position="56"/>
        <end position="96"/>
    </location>
</feature>
<dbReference type="HAMAP" id="MF_01114">
    <property type="entry name" value="RecX"/>
    <property type="match status" value="1"/>
</dbReference>
<dbReference type="GO" id="GO:0005737">
    <property type="term" value="C:cytoplasm"/>
    <property type="evidence" value="ECO:0007669"/>
    <property type="project" value="UniProtKB-SubCell"/>
</dbReference>
<sequence>MDETAKLKIMDKALRLLSQRAHSAQELATKLSRGKDASAELTVYALSECRRLNLLNDAAFARDLAAELAARGCGELRIRLELRKRGVSPDDACGALTAVREDEPARAEAAARFKLKSIRADDPPRKKQEKLYRFLLSRGFPPPTALAAMRKALE</sequence>
<dbReference type="InterPro" id="IPR053924">
    <property type="entry name" value="RecX_HTH_2nd"/>
</dbReference>
<dbReference type="GO" id="GO:0006282">
    <property type="term" value="P:regulation of DNA repair"/>
    <property type="evidence" value="ECO:0007669"/>
    <property type="project" value="InterPro"/>
</dbReference>
<dbReference type="Gene3D" id="1.10.10.10">
    <property type="entry name" value="Winged helix-like DNA-binding domain superfamily/Winged helix DNA-binding domain"/>
    <property type="match status" value="3"/>
</dbReference>